<comment type="caution">
    <text evidence="2">The sequence shown here is derived from an EMBL/GenBank/DDBJ whole genome shotgun (WGS) entry which is preliminary data.</text>
</comment>
<keyword evidence="3" id="KW-1185">Reference proteome</keyword>
<evidence type="ECO:0000313" key="2">
    <source>
        <dbReference type="EMBL" id="GGW41454.1"/>
    </source>
</evidence>
<dbReference type="Proteomes" id="UP000628984">
    <property type="component" value="Unassembled WGS sequence"/>
</dbReference>
<dbReference type="AlphaFoldDB" id="A0A918J0C1"/>
<feature type="compositionally biased region" description="Basic and acidic residues" evidence="1">
    <location>
        <begin position="16"/>
        <end position="29"/>
    </location>
</feature>
<dbReference type="EMBL" id="BMYQ01000013">
    <property type="protein sequence ID" value="GGW41454.1"/>
    <property type="molecule type" value="Genomic_DNA"/>
</dbReference>
<name>A0A918J0C1_9RHOB</name>
<accession>A0A918J0C1</accession>
<evidence type="ECO:0000256" key="1">
    <source>
        <dbReference type="SAM" id="MobiDB-lite"/>
    </source>
</evidence>
<reference evidence="2" key="1">
    <citation type="journal article" date="2014" name="Int. J. Syst. Evol. Microbiol.">
        <title>Complete genome sequence of Corynebacterium casei LMG S-19264T (=DSM 44701T), isolated from a smear-ripened cheese.</title>
        <authorList>
            <consortium name="US DOE Joint Genome Institute (JGI-PGF)"/>
            <person name="Walter F."/>
            <person name="Albersmeier A."/>
            <person name="Kalinowski J."/>
            <person name="Ruckert C."/>
        </authorList>
    </citation>
    <scope>NUCLEOTIDE SEQUENCE</scope>
    <source>
        <strain evidence="2">KCTC 23714</strain>
    </source>
</reference>
<feature type="region of interest" description="Disordered" evidence="1">
    <location>
        <begin position="1"/>
        <end position="48"/>
    </location>
</feature>
<gene>
    <name evidence="2" type="ORF">GCM10011452_32290</name>
</gene>
<proteinExistence type="predicted"/>
<evidence type="ECO:0000313" key="3">
    <source>
        <dbReference type="Proteomes" id="UP000628984"/>
    </source>
</evidence>
<sequence length="76" mass="8501">MNGPASQKAGIQKGQARPDRPSRRTDPIRAVRKAAPQGPRLDPGRSFGYRMIRVPRTCRLQTKVTVKRGTVRHLTP</sequence>
<reference evidence="2" key="2">
    <citation type="submission" date="2020-09" db="EMBL/GenBank/DDBJ databases">
        <authorList>
            <person name="Sun Q."/>
            <person name="Kim S."/>
        </authorList>
    </citation>
    <scope>NUCLEOTIDE SEQUENCE</scope>
    <source>
        <strain evidence="2">KCTC 23714</strain>
    </source>
</reference>
<protein>
    <submittedName>
        <fullName evidence="2">Uncharacterized protein</fullName>
    </submittedName>
</protein>
<organism evidence="2 3">
    <name type="scientific">Gemmobacter lanyuensis</name>
    <dbReference type="NCBI Taxonomy" id="1054497"/>
    <lineage>
        <taxon>Bacteria</taxon>
        <taxon>Pseudomonadati</taxon>
        <taxon>Pseudomonadota</taxon>
        <taxon>Alphaproteobacteria</taxon>
        <taxon>Rhodobacterales</taxon>
        <taxon>Paracoccaceae</taxon>
        <taxon>Gemmobacter</taxon>
    </lineage>
</organism>